<comment type="caution">
    <text evidence="2">The sequence shown here is derived from an EMBL/GenBank/DDBJ whole genome shotgun (WGS) entry which is preliminary data.</text>
</comment>
<dbReference type="InterPro" id="IPR035979">
    <property type="entry name" value="RBD_domain_sf"/>
</dbReference>
<evidence type="ECO:0000313" key="3">
    <source>
        <dbReference type="Proteomes" id="UP001328107"/>
    </source>
</evidence>
<name>A0AAN4Z8K8_9BILA</name>
<protein>
    <recommendedName>
        <fullName evidence="4">RRM domain-containing protein</fullName>
    </recommendedName>
</protein>
<proteinExistence type="predicted"/>
<accession>A0AAN4Z8K8</accession>
<organism evidence="2 3">
    <name type="scientific">Pristionchus mayeri</name>
    <dbReference type="NCBI Taxonomy" id="1317129"/>
    <lineage>
        <taxon>Eukaryota</taxon>
        <taxon>Metazoa</taxon>
        <taxon>Ecdysozoa</taxon>
        <taxon>Nematoda</taxon>
        <taxon>Chromadorea</taxon>
        <taxon>Rhabditida</taxon>
        <taxon>Rhabditina</taxon>
        <taxon>Diplogasteromorpha</taxon>
        <taxon>Diplogasteroidea</taxon>
        <taxon>Neodiplogasteridae</taxon>
        <taxon>Pristionchus</taxon>
    </lineage>
</organism>
<evidence type="ECO:0000313" key="2">
    <source>
        <dbReference type="EMBL" id="GMR33988.1"/>
    </source>
</evidence>
<dbReference type="SUPFAM" id="SSF54928">
    <property type="entry name" value="RNA-binding domain, RBD"/>
    <property type="match status" value="1"/>
</dbReference>
<keyword evidence="3" id="KW-1185">Reference proteome</keyword>
<reference evidence="3" key="1">
    <citation type="submission" date="2022-10" db="EMBL/GenBank/DDBJ databases">
        <title>Genome assembly of Pristionchus species.</title>
        <authorList>
            <person name="Yoshida K."/>
            <person name="Sommer R.J."/>
        </authorList>
    </citation>
    <scope>NUCLEOTIDE SEQUENCE [LARGE SCALE GENOMIC DNA]</scope>
    <source>
        <strain evidence="3">RS5460</strain>
    </source>
</reference>
<dbReference type="Gene3D" id="3.30.70.330">
    <property type="match status" value="1"/>
</dbReference>
<dbReference type="Proteomes" id="UP001328107">
    <property type="component" value="Unassembled WGS sequence"/>
</dbReference>
<gene>
    <name evidence="2" type="ORF">PMAYCL1PPCAC_04183</name>
</gene>
<evidence type="ECO:0000256" key="1">
    <source>
        <dbReference type="SAM" id="MobiDB-lite"/>
    </source>
</evidence>
<dbReference type="CDD" id="cd00590">
    <property type="entry name" value="RRM_SF"/>
    <property type="match status" value="1"/>
</dbReference>
<dbReference type="GO" id="GO:0003676">
    <property type="term" value="F:nucleic acid binding"/>
    <property type="evidence" value="ECO:0007669"/>
    <property type="project" value="InterPro"/>
</dbReference>
<evidence type="ECO:0008006" key="4">
    <source>
        <dbReference type="Google" id="ProtNLM"/>
    </source>
</evidence>
<dbReference type="InterPro" id="IPR012677">
    <property type="entry name" value="Nucleotide-bd_a/b_plait_sf"/>
</dbReference>
<dbReference type="AlphaFoldDB" id="A0AAN4Z8K8"/>
<dbReference type="EMBL" id="BTRK01000001">
    <property type="protein sequence ID" value="GMR33988.1"/>
    <property type="molecule type" value="Genomic_DNA"/>
</dbReference>
<feature type="region of interest" description="Disordered" evidence="1">
    <location>
        <begin position="97"/>
        <end position="116"/>
    </location>
</feature>
<sequence>MDLPRLFLHNVDKKHHGLSVLDEYFGKYHGVEAITISSSPRNPLRTGMIRFKTIDDAKRVLEDGPVHTINGHDVFLTPREGTDENKKLLALTSAALKKKEEEEKEEKKKEEKRREEQLIRAKERMKRLKETVEIP</sequence>